<dbReference type="InterPro" id="IPR019647">
    <property type="entry name" value="PhoP_reg_network_YrbL"/>
</dbReference>
<dbReference type="EMBL" id="BSNM01000016">
    <property type="protein sequence ID" value="GLQ32506.1"/>
    <property type="molecule type" value="Genomic_DNA"/>
</dbReference>
<reference evidence="1" key="1">
    <citation type="journal article" date="2014" name="Int. J. Syst. Evol. Microbiol.">
        <title>Complete genome sequence of Corynebacterium casei LMG S-19264T (=DSM 44701T), isolated from a smear-ripened cheese.</title>
        <authorList>
            <consortium name="US DOE Joint Genome Institute (JGI-PGF)"/>
            <person name="Walter F."/>
            <person name="Albersmeier A."/>
            <person name="Kalinowski J."/>
            <person name="Ruckert C."/>
        </authorList>
    </citation>
    <scope>NUCLEOTIDE SEQUENCE</scope>
    <source>
        <strain evidence="1">NBRC 110071</strain>
    </source>
</reference>
<keyword evidence="2" id="KW-1185">Reference proteome</keyword>
<dbReference type="AlphaFoldDB" id="A0AA37SBW2"/>
<dbReference type="Pfam" id="PF10707">
    <property type="entry name" value="YrbL-PhoP_reg"/>
    <property type="match status" value="1"/>
</dbReference>
<accession>A0AA37SBW2</accession>
<name>A0AA37SBW2_9GAMM</name>
<evidence type="ECO:0000313" key="1">
    <source>
        <dbReference type="EMBL" id="GLQ32506.1"/>
    </source>
</evidence>
<sequence length="233" mass="26462">MTLKVSDLQPFARGGNRLCFIHPNDSGRCVKVRRPDFTLEDLRRKKGFPKNLRPLSSFDDNAEEFRVMNALHKRIGEPMYRYVSRCFGFENTDMGKGLVSELIRDESGSVSHTLKQYVWDEGFTPDCQRAVDEFIAGWNLLGIPSRDLLVHNIVVQRLLDGTINRLVVIDGLGSSSIIPDVFFPKSYFIKKACRKSENLRVRIQNLLVAREKGEFPGTHGLLIHEGVQSGKVN</sequence>
<evidence type="ECO:0000313" key="2">
    <source>
        <dbReference type="Proteomes" id="UP001161389"/>
    </source>
</evidence>
<proteinExistence type="predicted"/>
<dbReference type="Proteomes" id="UP001161389">
    <property type="component" value="Unassembled WGS sequence"/>
</dbReference>
<evidence type="ECO:0008006" key="3">
    <source>
        <dbReference type="Google" id="ProtNLM"/>
    </source>
</evidence>
<reference evidence="1" key="2">
    <citation type="submission" date="2023-01" db="EMBL/GenBank/DDBJ databases">
        <title>Draft genome sequence of Litoribrevibacter albus strain NBRC 110071.</title>
        <authorList>
            <person name="Sun Q."/>
            <person name="Mori K."/>
        </authorList>
    </citation>
    <scope>NUCLEOTIDE SEQUENCE</scope>
    <source>
        <strain evidence="1">NBRC 110071</strain>
    </source>
</reference>
<organism evidence="1 2">
    <name type="scientific">Litoribrevibacter albus</name>
    <dbReference type="NCBI Taxonomy" id="1473156"/>
    <lineage>
        <taxon>Bacteria</taxon>
        <taxon>Pseudomonadati</taxon>
        <taxon>Pseudomonadota</taxon>
        <taxon>Gammaproteobacteria</taxon>
        <taxon>Oceanospirillales</taxon>
        <taxon>Oceanospirillaceae</taxon>
        <taxon>Litoribrevibacter</taxon>
    </lineage>
</organism>
<gene>
    <name evidence="1" type="ORF">GCM10007876_29850</name>
</gene>
<comment type="caution">
    <text evidence="1">The sequence shown here is derived from an EMBL/GenBank/DDBJ whole genome shotgun (WGS) entry which is preliminary data.</text>
</comment>
<protein>
    <recommendedName>
        <fullName evidence="3">PhoP regulatory network protein YrbL</fullName>
    </recommendedName>
</protein>
<dbReference type="RefSeq" id="WP_284382519.1">
    <property type="nucleotide sequence ID" value="NZ_BSNM01000016.1"/>
</dbReference>